<name>A0ABU0BTX6_9HYPH</name>
<comment type="caution">
    <text evidence="1">The sequence shown here is derived from an EMBL/GenBank/DDBJ whole genome shotgun (WGS) entry which is preliminary data.</text>
</comment>
<dbReference type="Pfam" id="PF15580">
    <property type="entry name" value="Imm53"/>
    <property type="match status" value="1"/>
</dbReference>
<accession>A0ABU0BTX6</accession>
<keyword evidence="2" id="KW-1185">Reference proteome</keyword>
<evidence type="ECO:0000313" key="1">
    <source>
        <dbReference type="EMBL" id="MDQ0321688.1"/>
    </source>
</evidence>
<dbReference type="Proteomes" id="UP001230207">
    <property type="component" value="Unassembled WGS sequence"/>
</dbReference>
<evidence type="ECO:0000313" key="2">
    <source>
        <dbReference type="Proteomes" id="UP001230207"/>
    </source>
</evidence>
<gene>
    <name evidence="1" type="ORF">QO002_003826</name>
</gene>
<evidence type="ECO:0008006" key="3">
    <source>
        <dbReference type="Google" id="ProtNLM"/>
    </source>
</evidence>
<dbReference type="EMBL" id="JAUSVF010000001">
    <property type="protein sequence ID" value="MDQ0321688.1"/>
    <property type="molecule type" value="Genomic_DNA"/>
</dbReference>
<protein>
    <recommendedName>
        <fullName evidence="3">Immunity protein 53</fullName>
    </recommendedName>
</protein>
<proteinExistence type="predicted"/>
<sequence>MVKNVDALDFLVSWYNAQCNGDWEHDFGFEIGTLDNPGFTLKVDLKGSALDGKTLDRISHSLEAEQDWWACWTEDNSFRGVGGPENLRSLLEAFRDWVRSLS</sequence>
<organism evidence="1 2">
    <name type="scientific">Pararhizobium capsulatum DSM 1112</name>
    <dbReference type="NCBI Taxonomy" id="1121113"/>
    <lineage>
        <taxon>Bacteria</taxon>
        <taxon>Pseudomonadati</taxon>
        <taxon>Pseudomonadota</taxon>
        <taxon>Alphaproteobacteria</taxon>
        <taxon>Hyphomicrobiales</taxon>
        <taxon>Rhizobiaceae</taxon>
        <taxon>Rhizobium/Agrobacterium group</taxon>
        <taxon>Pararhizobium</taxon>
    </lineage>
</organism>
<dbReference type="InterPro" id="IPR028228">
    <property type="entry name" value="Imm53"/>
</dbReference>
<reference evidence="1 2" key="1">
    <citation type="submission" date="2023-07" db="EMBL/GenBank/DDBJ databases">
        <title>Genomic Encyclopedia of Type Strains, Phase IV (KMG-IV): sequencing the most valuable type-strain genomes for metagenomic binning, comparative biology and taxonomic classification.</title>
        <authorList>
            <person name="Goeker M."/>
        </authorList>
    </citation>
    <scope>NUCLEOTIDE SEQUENCE [LARGE SCALE GENOMIC DNA]</scope>
    <source>
        <strain evidence="1 2">DSM 1112</strain>
    </source>
</reference>